<evidence type="ECO:0000313" key="2">
    <source>
        <dbReference type="EMBL" id="MBL1075484.1"/>
    </source>
</evidence>
<accession>A0ABS1M5J7</accession>
<proteinExistence type="predicted"/>
<keyword evidence="3" id="KW-1185">Reference proteome</keyword>
<name>A0ABS1M5J7_9NOCA</name>
<keyword evidence="1" id="KW-0472">Membrane</keyword>
<comment type="caution">
    <text evidence="2">The sequence shown here is derived from an EMBL/GenBank/DDBJ whole genome shotgun (WGS) entry which is preliminary data.</text>
</comment>
<feature type="transmembrane region" description="Helical" evidence="1">
    <location>
        <begin position="15"/>
        <end position="35"/>
    </location>
</feature>
<protein>
    <recommendedName>
        <fullName evidence="4">PH domain-containing protein</fullName>
    </recommendedName>
</protein>
<keyword evidence="1" id="KW-0812">Transmembrane</keyword>
<reference evidence="2 3" key="1">
    <citation type="submission" date="2021-01" db="EMBL/GenBank/DDBJ databases">
        <title>WGS of actinomycetes isolated from Thailand.</title>
        <authorList>
            <person name="Thawai C."/>
        </authorList>
    </citation>
    <scope>NUCLEOTIDE SEQUENCE [LARGE SCALE GENOMIC DNA]</scope>
    <source>
        <strain evidence="2 3">LPG 2</strain>
    </source>
</reference>
<feature type="transmembrane region" description="Helical" evidence="1">
    <location>
        <begin position="41"/>
        <end position="60"/>
    </location>
</feature>
<dbReference type="EMBL" id="JAERRJ010000005">
    <property type="protein sequence ID" value="MBL1075484.1"/>
    <property type="molecule type" value="Genomic_DNA"/>
</dbReference>
<dbReference type="Proteomes" id="UP000602198">
    <property type="component" value="Unassembled WGS sequence"/>
</dbReference>
<sequence length="178" mass="19716">MTMVRAGVVPGRRTALYSLTAVVTIALICGATVALYGFGRLFTGLVVGALLAVWLLVLLFRRDGVELTDTAIVRRTPWHTDTIPWNRVVAGRFTLDEKSRWSLALDLNGGEEPHGELVLLSIPPVLRPVANAYDMRKREQVNEIRTMLRQQRIPITVLPEIAAALSEHWKLAPPTANS</sequence>
<evidence type="ECO:0000256" key="1">
    <source>
        <dbReference type="SAM" id="Phobius"/>
    </source>
</evidence>
<gene>
    <name evidence="2" type="ORF">JK358_13880</name>
</gene>
<evidence type="ECO:0000313" key="3">
    <source>
        <dbReference type="Proteomes" id="UP000602198"/>
    </source>
</evidence>
<organism evidence="2 3">
    <name type="scientific">Nocardia acididurans</name>
    <dbReference type="NCBI Taxonomy" id="2802282"/>
    <lineage>
        <taxon>Bacteria</taxon>
        <taxon>Bacillati</taxon>
        <taxon>Actinomycetota</taxon>
        <taxon>Actinomycetes</taxon>
        <taxon>Mycobacteriales</taxon>
        <taxon>Nocardiaceae</taxon>
        <taxon>Nocardia</taxon>
    </lineage>
</organism>
<keyword evidence="1" id="KW-1133">Transmembrane helix</keyword>
<evidence type="ECO:0008006" key="4">
    <source>
        <dbReference type="Google" id="ProtNLM"/>
    </source>
</evidence>